<dbReference type="GO" id="GO:0009055">
    <property type="term" value="F:electron transfer activity"/>
    <property type="evidence" value="ECO:0007669"/>
    <property type="project" value="InterPro"/>
</dbReference>
<dbReference type="AlphaFoldDB" id="A0A4P8L5U8"/>
<dbReference type="OrthoDB" id="9767754at2"/>
<dbReference type="GO" id="GO:0016020">
    <property type="term" value="C:membrane"/>
    <property type="evidence" value="ECO:0007669"/>
    <property type="project" value="InterPro"/>
</dbReference>
<dbReference type="Gene3D" id="3.30.70.20">
    <property type="match status" value="1"/>
</dbReference>
<dbReference type="Proteomes" id="UP000298602">
    <property type="component" value="Chromosome"/>
</dbReference>
<dbReference type="EMBL" id="CP040098">
    <property type="protein sequence ID" value="QCQ23300.1"/>
    <property type="molecule type" value="Genomic_DNA"/>
</dbReference>
<dbReference type="PROSITE" id="PS51379">
    <property type="entry name" value="4FE4S_FER_2"/>
    <property type="match status" value="2"/>
</dbReference>
<dbReference type="PANTHER" id="PTHR43034">
    <property type="entry name" value="ION-TRANSLOCATING OXIDOREDUCTASE COMPLEX SUBUNIT C"/>
    <property type="match status" value="1"/>
</dbReference>
<dbReference type="InterPro" id="IPR010208">
    <property type="entry name" value="Ion_transpt_RnfC/RsxC"/>
</dbReference>
<feature type="domain" description="4Fe-4S ferredoxin-type" evidence="5">
    <location>
        <begin position="446"/>
        <end position="476"/>
    </location>
</feature>
<dbReference type="SUPFAM" id="SSF142019">
    <property type="entry name" value="Nqo1 FMN-binding domain-like"/>
    <property type="match status" value="1"/>
</dbReference>
<proteinExistence type="predicted"/>
<feature type="compositionally biased region" description="Basic residues" evidence="4">
    <location>
        <begin position="1"/>
        <end position="12"/>
    </location>
</feature>
<accession>A0A4P8L5U8</accession>
<feature type="domain" description="4Fe-4S ferredoxin-type" evidence="5">
    <location>
        <begin position="408"/>
        <end position="437"/>
    </location>
</feature>
<evidence type="ECO:0000256" key="4">
    <source>
        <dbReference type="SAM" id="MobiDB-lite"/>
    </source>
</evidence>
<dbReference type="InterPro" id="IPR026902">
    <property type="entry name" value="RnfC_N"/>
</dbReference>
<dbReference type="SUPFAM" id="SSF46548">
    <property type="entry name" value="alpha-helical ferredoxin"/>
    <property type="match status" value="1"/>
</dbReference>
<keyword evidence="2" id="KW-0408">Iron</keyword>
<name>A0A4P8L5U8_9BACT</name>
<dbReference type="InterPro" id="IPR037225">
    <property type="entry name" value="Nuo51_FMN-bd_sf"/>
</dbReference>
<reference evidence="6 7" key="1">
    <citation type="submission" date="2019-05" db="EMBL/GenBank/DDBJ databases">
        <title>The Complete Genome Sequence of the n-alkane-degrading Desulfoglaeba alkanexedens ALDC reveals multiple alkylsuccinate synthase gene clusters.</title>
        <authorList>
            <person name="Callaghan A.V."/>
            <person name="Davidova I.A."/>
            <person name="Duncan K.E."/>
            <person name="Morris B."/>
            <person name="McInerney M.J."/>
        </authorList>
    </citation>
    <scope>NUCLEOTIDE SEQUENCE [LARGE SCALE GENOMIC DNA]</scope>
    <source>
        <strain evidence="6 7">ALDC</strain>
    </source>
</reference>
<evidence type="ECO:0000256" key="2">
    <source>
        <dbReference type="ARBA" id="ARBA00023004"/>
    </source>
</evidence>
<evidence type="ECO:0000259" key="5">
    <source>
        <dbReference type="PROSITE" id="PS51379"/>
    </source>
</evidence>
<dbReference type="PROSITE" id="PS00198">
    <property type="entry name" value="4FE4S_FER_1"/>
    <property type="match status" value="2"/>
</dbReference>
<organism evidence="6 7">
    <name type="scientific">Desulfoglaeba alkanexedens ALDC</name>
    <dbReference type="NCBI Taxonomy" id="980445"/>
    <lineage>
        <taxon>Bacteria</taxon>
        <taxon>Pseudomonadati</taxon>
        <taxon>Thermodesulfobacteriota</taxon>
        <taxon>Syntrophobacteria</taxon>
        <taxon>Syntrophobacterales</taxon>
        <taxon>Syntrophobacteraceae</taxon>
        <taxon>Desulfoglaeba</taxon>
    </lineage>
</organism>
<protein>
    <submittedName>
        <fullName evidence="6">4Fe-4S dicluster domain-containing protein</fullName>
    </submittedName>
</protein>
<dbReference type="InterPro" id="IPR017896">
    <property type="entry name" value="4Fe4S_Fe-S-bd"/>
</dbReference>
<evidence type="ECO:0000313" key="7">
    <source>
        <dbReference type="Proteomes" id="UP000298602"/>
    </source>
</evidence>
<gene>
    <name evidence="6" type="ORF">FDQ92_14635</name>
</gene>
<reference evidence="6 7" key="2">
    <citation type="submission" date="2019-05" db="EMBL/GenBank/DDBJ databases">
        <authorList>
            <person name="Suflita J.M."/>
            <person name="Marks C.R."/>
        </authorList>
    </citation>
    <scope>NUCLEOTIDE SEQUENCE [LARGE SCALE GENOMIC DNA]</scope>
    <source>
        <strain evidence="6 7">ALDC</strain>
    </source>
</reference>
<evidence type="ECO:0000256" key="1">
    <source>
        <dbReference type="ARBA" id="ARBA00022723"/>
    </source>
</evidence>
<keyword evidence="7" id="KW-1185">Reference proteome</keyword>
<feature type="region of interest" description="Disordered" evidence="4">
    <location>
        <begin position="1"/>
        <end position="20"/>
    </location>
</feature>
<dbReference type="Pfam" id="PF13375">
    <property type="entry name" value="RnfC_N"/>
    <property type="match status" value="1"/>
</dbReference>
<dbReference type="PANTHER" id="PTHR43034:SF2">
    <property type="entry name" value="ION-TRANSLOCATING OXIDOREDUCTASE COMPLEX SUBUNIT C"/>
    <property type="match status" value="1"/>
</dbReference>
<dbReference type="GO" id="GO:0046872">
    <property type="term" value="F:metal ion binding"/>
    <property type="evidence" value="ECO:0007669"/>
    <property type="project" value="UniProtKB-KW"/>
</dbReference>
<dbReference type="Pfam" id="PF13237">
    <property type="entry name" value="Fer4_10"/>
    <property type="match status" value="1"/>
</dbReference>
<evidence type="ECO:0000313" key="6">
    <source>
        <dbReference type="EMBL" id="QCQ23300.1"/>
    </source>
</evidence>
<dbReference type="InterPro" id="IPR017900">
    <property type="entry name" value="4Fe4S_Fe_S_CS"/>
</dbReference>
<keyword evidence="3" id="KW-0411">Iron-sulfur</keyword>
<dbReference type="GO" id="GO:0051539">
    <property type="term" value="F:4 iron, 4 sulfur cluster binding"/>
    <property type="evidence" value="ECO:0007669"/>
    <property type="project" value="InterPro"/>
</dbReference>
<keyword evidence="1" id="KW-0479">Metal-binding</keyword>
<dbReference type="KEGG" id="dax:FDQ92_14635"/>
<sequence length="490" mass="53580">MSIGQHRRGRPSGRKDLGGRPRLFFGGQCYSFHIPSIQPLSHVVRWRMKLTTIRSTAVAVPSADPAVVSAPTPRRVVLPLGGPWGKATPLVSDGETVRAGQRVAERPDLRLPAVYAPISGRVDGIRDKYRHTGEKGPALVIVGNGSQEPPASEKPPLDDPVALARFLASVAPPEVDPHPWPPAARLASPEVAAKALDLTDPPFDRPLETLILNALDRQPGDLLRRTVARRFFRELAEAVPQLRALSGARRIVFAWYQGSDLPRDLQEALQRAGVDIVRLPCKYPIALEPLLVQAVTGKEVPMPEGDTRRLGCAVLDVCTAVSLSRSMATGTAPLTAFLQFAVPSRKMMTVYEVTTGTPLEELTAQTERPHGAPSKVIAGGLFLGYAQHDLSVPLTSDVESVFFLGPGEAAGYNYRACFNCGNCVDRCPVNLMPNELGKYCEFGRFEEAERQHLFQCIECGLCAYVCPANRPMLHLLRYGKHELIQMRKES</sequence>
<evidence type="ECO:0000256" key="3">
    <source>
        <dbReference type="ARBA" id="ARBA00023014"/>
    </source>
</evidence>